<evidence type="ECO:0000256" key="6">
    <source>
        <dbReference type="ARBA" id="ARBA00035205"/>
    </source>
</evidence>
<feature type="compositionally biased region" description="Basic and acidic residues" evidence="7">
    <location>
        <begin position="291"/>
        <end position="302"/>
    </location>
</feature>
<evidence type="ECO:0000256" key="1">
    <source>
        <dbReference type="ARBA" id="ARBA00010531"/>
    </source>
</evidence>
<proteinExistence type="inferred from homology"/>
<keyword evidence="3" id="KW-0694">RNA-binding</keyword>
<evidence type="ECO:0000256" key="8">
    <source>
        <dbReference type="SAM" id="SignalP"/>
    </source>
</evidence>
<dbReference type="GO" id="GO:0003735">
    <property type="term" value="F:structural constituent of ribosome"/>
    <property type="evidence" value="ECO:0007669"/>
    <property type="project" value="InterPro"/>
</dbReference>
<dbReference type="Gene3D" id="3.30.190.20">
    <property type="match status" value="1"/>
</dbReference>
<keyword evidence="4 9" id="KW-0689">Ribosomal protein</keyword>
<feature type="chain" id="PRO_5003117713" description="Large ribosomal subunit protein uL1c" evidence="8">
    <location>
        <begin position="21"/>
        <end position="302"/>
    </location>
</feature>
<keyword evidence="8" id="KW-0732">Signal</keyword>
<dbReference type="RefSeq" id="XP_012896189.1">
    <property type="nucleotide sequence ID" value="XM_013040735.1"/>
</dbReference>
<dbReference type="GO" id="GO:0006412">
    <property type="term" value="P:translation"/>
    <property type="evidence" value="ECO:0007669"/>
    <property type="project" value="InterPro"/>
</dbReference>
<sequence length="302" mass="33142">MLRATRPCLFLLASQFRCFGTSMAAGARKNPGRIYYSPLQAVTCVRNSAKAKFDETLEVVASLNVDPTKTNQIVRGTVMLPHGNGKHPRIAVFADGKYAEDAKQAGADIVGLDDLISDIKQGKIDFDVAITAPRYMPKLAPVARILGPKKLMPSSKNGTASSDIPTAIRDALRGKREIKPDKSAAIRMGLGKLSFTDEQLLDNLREFVIQLSAIKPPTAKNFIQAVCLSSTMGPAFFLDLRFVTPGRYFFNEELAEQGVEIPMKEVRMSSRKRKAEREKANASASANASAKEMESEKEKEMK</sequence>
<dbReference type="GeneID" id="24919403"/>
<keyword evidence="10" id="KW-1185">Reference proteome</keyword>
<evidence type="ECO:0000256" key="3">
    <source>
        <dbReference type="ARBA" id="ARBA00022884"/>
    </source>
</evidence>
<evidence type="ECO:0000313" key="9">
    <source>
        <dbReference type="EMBL" id="CBK22141.2"/>
    </source>
</evidence>
<feature type="region of interest" description="Disordered" evidence="7">
    <location>
        <begin position="267"/>
        <end position="302"/>
    </location>
</feature>
<evidence type="ECO:0000313" key="10">
    <source>
        <dbReference type="Proteomes" id="UP000008312"/>
    </source>
</evidence>
<dbReference type="EMBL" id="FN668647">
    <property type="protein sequence ID" value="CBK22141.2"/>
    <property type="molecule type" value="Genomic_DNA"/>
</dbReference>
<dbReference type="InterPro" id="IPR016095">
    <property type="entry name" value="Ribosomal_uL1_3-a/b-sand"/>
</dbReference>
<dbReference type="PANTHER" id="PTHR36427:SF3">
    <property type="entry name" value="LARGE RIBOSOMAL SUBUNIT PROTEIN UL1M"/>
    <property type="match status" value="1"/>
</dbReference>
<name>D8M252_BLAHO</name>
<dbReference type="GO" id="GO:0015934">
    <property type="term" value="C:large ribosomal subunit"/>
    <property type="evidence" value="ECO:0007669"/>
    <property type="project" value="InterPro"/>
</dbReference>
<dbReference type="OrthoDB" id="1747252at2759"/>
<dbReference type="FunFam" id="3.40.50.790:FF:000001">
    <property type="entry name" value="50S ribosomal protein L1"/>
    <property type="match status" value="1"/>
</dbReference>
<dbReference type="PANTHER" id="PTHR36427">
    <property type="entry name" value="54S RIBOSOMAL PROTEIN L1, MITOCHONDRIAL"/>
    <property type="match status" value="1"/>
</dbReference>
<dbReference type="Proteomes" id="UP000008312">
    <property type="component" value="Unassembled WGS sequence"/>
</dbReference>
<evidence type="ECO:0000256" key="2">
    <source>
        <dbReference type="ARBA" id="ARBA00022730"/>
    </source>
</evidence>
<dbReference type="GO" id="GO:0019843">
    <property type="term" value="F:rRNA binding"/>
    <property type="evidence" value="ECO:0007669"/>
    <property type="project" value="UniProtKB-KW"/>
</dbReference>
<dbReference type="FunCoup" id="D8M252">
    <property type="interactions" value="98"/>
</dbReference>
<keyword evidence="2" id="KW-0699">rRNA-binding</keyword>
<dbReference type="SUPFAM" id="SSF56808">
    <property type="entry name" value="Ribosomal protein L1"/>
    <property type="match status" value="1"/>
</dbReference>
<dbReference type="InterPro" id="IPR028364">
    <property type="entry name" value="Ribosomal_uL1/biogenesis"/>
</dbReference>
<feature type="compositionally biased region" description="Low complexity" evidence="7">
    <location>
        <begin position="281"/>
        <end position="290"/>
    </location>
</feature>
<dbReference type="CDD" id="cd00403">
    <property type="entry name" value="Ribosomal_L1"/>
    <property type="match status" value="1"/>
</dbReference>
<dbReference type="OMA" id="EFRVDKH"/>
<evidence type="ECO:0000256" key="7">
    <source>
        <dbReference type="SAM" id="MobiDB-lite"/>
    </source>
</evidence>
<reference evidence="9" key="1">
    <citation type="submission" date="2010-02" db="EMBL/GenBank/DDBJ databases">
        <title>Sequencing and annotation of the Blastocystis hominis genome.</title>
        <authorList>
            <person name="Wincker P."/>
        </authorList>
    </citation>
    <scope>NUCLEOTIDE SEQUENCE</scope>
    <source>
        <strain evidence="9">Singapore isolate B</strain>
    </source>
</reference>
<gene>
    <name evidence="9" type="ORF">GSBLH_T00002205001</name>
</gene>
<dbReference type="NCBIfam" id="TIGR01169">
    <property type="entry name" value="rplA_bact"/>
    <property type="match status" value="1"/>
</dbReference>
<feature type="signal peptide" evidence="8">
    <location>
        <begin position="1"/>
        <end position="20"/>
    </location>
</feature>
<keyword evidence="5" id="KW-0687">Ribonucleoprotein</keyword>
<evidence type="ECO:0000256" key="4">
    <source>
        <dbReference type="ARBA" id="ARBA00022980"/>
    </source>
</evidence>
<accession>D8M252</accession>
<dbReference type="Pfam" id="PF00687">
    <property type="entry name" value="Ribosomal_L1"/>
    <property type="match status" value="1"/>
</dbReference>
<dbReference type="Gene3D" id="3.40.50.790">
    <property type="match status" value="1"/>
</dbReference>
<evidence type="ECO:0000256" key="5">
    <source>
        <dbReference type="ARBA" id="ARBA00023274"/>
    </source>
</evidence>
<comment type="similarity">
    <text evidence="1">Belongs to the universal ribosomal protein uL1 family.</text>
</comment>
<dbReference type="InterPro" id="IPR005878">
    <property type="entry name" value="Ribosom_uL1_bac-type"/>
</dbReference>
<dbReference type="InterPro" id="IPR023674">
    <property type="entry name" value="Ribosomal_uL1-like"/>
</dbReference>
<protein>
    <recommendedName>
        <fullName evidence="6">Large ribosomal subunit protein uL1c</fullName>
    </recommendedName>
</protein>
<organism evidence="9">
    <name type="scientific">Blastocystis hominis</name>
    <dbReference type="NCBI Taxonomy" id="12968"/>
    <lineage>
        <taxon>Eukaryota</taxon>
        <taxon>Sar</taxon>
        <taxon>Stramenopiles</taxon>
        <taxon>Bigyra</taxon>
        <taxon>Opalozoa</taxon>
        <taxon>Opalinata</taxon>
        <taxon>Blastocystidae</taxon>
        <taxon>Blastocystis</taxon>
    </lineage>
</organism>
<dbReference type="InParanoid" id="D8M252"/>
<dbReference type="AlphaFoldDB" id="D8M252"/>